<gene>
    <name evidence="2" type="ORF">B0I35DRAFT_481295</name>
</gene>
<dbReference type="EMBL" id="JAGPNK010000011">
    <property type="protein sequence ID" value="KAH7311316.1"/>
    <property type="molecule type" value="Genomic_DNA"/>
</dbReference>
<accession>A0A8K0SLS2</accession>
<dbReference type="InterPro" id="IPR021365">
    <property type="entry name" value="DUF2891"/>
</dbReference>
<comment type="caution">
    <text evidence="2">The sequence shown here is derived from an EMBL/GenBank/DDBJ whole genome shotgun (WGS) entry which is preliminary data.</text>
</comment>
<feature type="signal peptide" evidence="1">
    <location>
        <begin position="1"/>
        <end position="22"/>
    </location>
</feature>
<evidence type="ECO:0000313" key="3">
    <source>
        <dbReference type="Proteomes" id="UP000813444"/>
    </source>
</evidence>
<proteinExistence type="predicted"/>
<feature type="chain" id="PRO_5035451187" description="DUF2891 family protein" evidence="1">
    <location>
        <begin position="23"/>
        <end position="376"/>
    </location>
</feature>
<protein>
    <recommendedName>
        <fullName evidence="4">DUF2891 family protein</fullName>
    </recommendedName>
</protein>
<keyword evidence="1" id="KW-0732">Signal</keyword>
<reference evidence="2" key="1">
    <citation type="journal article" date="2021" name="Nat. Commun.">
        <title>Genetic determinants of endophytism in the Arabidopsis root mycobiome.</title>
        <authorList>
            <person name="Mesny F."/>
            <person name="Miyauchi S."/>
            <person name="Thiergart T."/>
            <person name="Pickel B."/>
            <person name="Atanasova L."/>
            <person name="Karlsson M."/>
            <person name="Huettel B."/>
            <person name="Barry K.W."/>
            <person name="Haridas S."/>
            <person name="Chen C."/>
            <person name="Bauer D."/>
            <person name="Andreopoulos W."/>
            <person name="Pangilinan J."/>
            <person name="LaButti K."/>
            <person name="Riley R."/>
            <person name="Lipzen A."/>
            <person name="Clum A."/>
            <person name="Drula E."/>
            <person name="Henrissat B."/>
            <person name="Kohler A."/>
            <person name="Grigoriev I.V."/>
            <person name="Martin F.M."/>
            <person name="Hacquard S."/>
        </authorList>
    </citation>
    <scope>NUCLEOTIDE SEQUENCE</scope>
    <source>
        <strain evidence="2">MPI-CAGE-CH-0235</strain>
    </source>
</reference>
<dbReference type="OrthoDB" id="10543871at2759"/>
<dbReference type="Proteomes" id="UP000813444">
    <property type="component" value="Unassembled WGS sequence"/>
</dbReference>
<evidence type="ECO:0008006" key="4">
    <source>
        <dbReference type="Google" id="ProtNLM"/>
    </source>
</evidence>
<dbReference type="Pfam" id="PF11199">
    <property type="entry name" value="DUF2891"/>
    <property type="match status" value="1"/>
</dbReference>
<evidence type="ECO:0000256" key="1">
    <source>
        <dbReference type="SAM" id="SignalP"/>
    </source>
</evidence>
<evidence type="ECO:0000313" key="2">
    <source>
        <dbReference type="EMBL" id="KAH7311316.1"/>
    </source>
</evidence>
<sequence length="376" mass="42669">MMISHIGRATAVAVLVLPLALGSPVPDLSSRIRLRSDAAWEEFQRARTGMLVELAEPIEDCWSRPSVFLPGYTSPMFQSCVDWHSSVHAAYSLYTITEASGNDRFKDIAEEVIHNDKVPAEIEYMTTARIGNITFFDIEVPYGMAWLFNLVMQRRQTMGNDGLRPLGDLAADELRAYLASLSDDDIKEMILIPAHENLSWAILHLSRWARYITDDGMRREIEQRFLSAALDSSLDQECPVENDSGSDYEEFFPPCLLRLSAVIQTWNGTAEALTSWVNERVPSNFNIPPVTEIEDPRTGHKFAINFSRAFALWYIYQATGNTAFRDNYAELITYQISRPDFWNIEAGYLASHFVPQFGVRAIEASREGENMVFRAE</sequence>
<dbReference type="AlphaFoldDB" id="A0A8K0SLS2"/>
<keyword evidence="3" id="KW-1185">Reference proteome</keyword>
<name>A0A8K0SLS2_9HYPO</name>
<organism evidence="2 3">
    <name type="scientific">Stachybotrys elegans</name>
    <dbReference type="NCBI Taxonomy" id="80388"/>
    <lineage>
        <taxon>Eukaryota</taxon>
        <taxon>Fungi</taxon>
        <taxon>Dikarya</taxon>
        <taxon>Ascomycota</taxon>
        <taxon>Pezizomycotina</taxon>
        <taxon>Sordariomycetes</taxon>
        <taxon>Hypocreomycetidae</taxon>
        <taxon>Hypocreales</taxon>
        <taxon>Stachybotryaceae</taxon>
        <taxon>Stachybotrys</taxon>
    </lineage>
</organism>